<dbReference type="EMBL" id="ASPP01020268">
    <property type="protein sequence ID" value="ETO14010.1"/>
    <property type="molecule type" value="Genomic_DNA"/>
</dbReference>
<dbReference type="InterPro" id="IPR000953">
    <property type="entry name" value="Chromo/chromo_shadow_dom"/>
</dbReference>
<dbReference type="SUPFAM" id="SSF54160">
    <property type="entry name" value="Chromo domain-like"/>
    <property type="match status" value="1"/>
</dbReference>
<keyword evidence="5" id="KW-1185">Reference proteome</keyword>
<proteinExistence type="predicted"/>
<dbReference type="InterPro" id="IPR016197">
    <property type="entry name" value="Chromo-like_dom_sf"/>
</dbReference>
<dbReference type="CDD" id="cd00024">
    <property type="entry name" value="CD_CSD"/>
    <property type="match status" value="1"/>
</dbReference>
<dbReference type="OrthoDB" id="1918685at2759"/>
<dbReference type="InterPro" id="IPR051219">
    <property type="entry name" value="Heterochromatin_chromo-domain"/>
</dbReference>
<feature type="domain" description="Chromo" evidence="3">
    <location>
        <begin position="43"/>
        <end position="93"/>
    </location>
</feature>
<sequence>MAQFPEQVYLFDEYDIEHPTGKKAKKKRKGYQKTEDKQSDMLWLVDRILDHRQTGKTTEYLVSWRSTDEAKFSPTWEPEEALETCEEVLKQYQSTDNYQTFCKTKNKTKHKDANTIRRSDQKNQKKTRKQAYVEKEIENGHTTVPARKRRRLQCEVDTQKGIEELWSILQRDQKATTTMTSTSTTTTSRLKAAPSAVLNIPPLEKDGNTEHIRHVHRKKKETRESIYCETIHTAIPTAAHALTDITDSVIRDVPLPSRSPNALQENRIHLEEKLSDTDEITSNRQFVDLT</sequence>
<comment type="caution">
    <text evidence="4">The sequence shown here is derived from an EMBL/GenBank/DDBJ whole genome shotgun (WGS) entry which is preliminary data.</text>
</comment>
<accession>X6MLQ9</accession>
<evidence type="ECO:0000256" key="1">
    <source>
        <dbReference type="ARBA" id="ARBA00004123"/>
    </source>
</evidence>
<name>X6MLQ9_RETFI</name>
<dbReference type="PROSITE" id="PS50013">
    <property type="entry name" value="CHROMO_2"/>
    <property type="match status" value="1"/>
</dbReference>
<evidence type="ECO:0000313" key="4">
    <source>
        <dbReference type="EMBL" id="ETO14010.1"/>
    </source>
</evidence>
<dbReference type="PANTHER" id="PTHR22812">
    <property type="entry name" value="CHROMOBOX PROTEIN"/>
    <property type="match status" value="1"/>
</dbReference>
<dbReference type="GO" id="GO:0005634">
    <property type="term" value="C:nucleus"/>
    <property type="evidence" value="ECO:0007669"/>
    <property type="project" value="UniProtKB-SubCell"/>
</dbReference>
<organism evidence="4 5">
    <name type="scientific">Reticulomyxa filosa</name>
    <dbReference type="NCBI Taxonomy" id="46433"/>
    <lineage>
        <taxon>Eukaryota</taxon>
        <taxon>Sar</taxon>
        <taxon>Rhizaria</taxon>
        <taxon>Retaria</taxon>
        <taxon>Foraminifera</taxon>
        <taxon>Monothalamids</taxon>
        <taxon>Reticulomyxidae</taxon>
        <taxon>Reticulomyxa</taxon>
    </lineage>
</organism>
<dbReference type="InterPro" id="IPR023780">
    <property type="entry name" value="Chromo_domain"/>
</dbReference>
<evidence type="ECO:0000313" key="5">
    <source>
        <dbReference type="Proteomes" id="UP000023152"/>
    </source>
</evidence>
<gene>
    <name evidence="4" type="ORF">RFI_23358</name>
</gene>
<reference evidence="4 5" key="1">
    <citation type="journal article" date="2013" name="Curr. Biol.">
        <title>The Genome of the Foraminiferan Reticulomyxa filosa.</title>
        <authorList>
            <person name="Glockner G."/>
            <person name="Hulsmann N."/>
            <person name="Schleicher M."/>
            <person name="Noegel A.A."/>
            <person name="Eichinger L."/>
            <person name="Gallinger C."/>
            <person name="Pawlowski J."/>
            <person name="Sierra R."/>
            <person name="Euteneuer U."/>
            <person name="Pillet L."/>
            <person name="Moustafa A."/>
            <person name="Platzer M."/>
            <person name="Groth M."/>
            <person name="Szafranski K."/>
            <person name="Schliwa M."/>
        </authorList>
    </citation>
    <scope>NUCLEOTIDE SEQUENCE [LARGE SCALE GENOMIC DNA]</scope>
</reference>
<evidence type="ECO:0000259" key="3">
    <source>
        <dbReference type="PROSITE" id="PS50013"/>
    </source>
</evidence>
<dbReference type="SMART" id="SM00298">
    <property type="entry name" value="CHROMO"/>
    <property type="match status" value="1"/>
</dbReference>
<dbReference type="Gene3D" id="2.40.50.40">
    <property type="match status" value="1"/>
</dbReference>
<evidence type="ECO:0000256" key="2">
    <source>
        <dbReference type="ARBA" id="ARBA00023242"/>
    </source>
</evidence>
<protein>
    <submittedName>
        <fullName evidence="4">Chromodomain Y-like protein</fullName>
    </submittedName>
</protein>
<keyword evidence="2" id="KW-0539">Nucleus</keyword>
<dbReference type="Proteomes" id="UP000023152">
    <property type="component" value="Unassembled WGS sequence"/>
</dbReference>
<comment type="subcellular location">
    <subcellularLocation>
        <location evidence="1">Nucleus</location>
    </subcellularLocation>
</comment>
<dbReference type="Pfam" id="PF00385">
    <property type="entry name" value="Chromo"/>
    <property type="match status" value="1"/>
</dbReference>
<dbReference type="AlphaFoldDB" id="X6MLQ9"/>